<organism evidence="11 12">
    <name type="scientific">Rhodococcoides kyotonense</name>
    <dbReference type="NCBI Taxonomy" id="398843"/>
    <lineage>
        <taxon>Bacteria</taxon>
        <taxon>Bacillati</taxon>
        <taxon>Actinomycetota</taxon>
        <taxon>Actinomycetes</taxon>
        <taxon>Mycobacteriales</taxon>
        <taxon>Nocardiaceae</taxon>
        <taxon>Rhodococcoides</taxon>
    </lineage>
</organism>
<evidence type="ECO:0000256" key="10">
    <source>
        <dbReference type="RuleBase" id="RU003707"/>
    </source>
</evidence>
<evidence type="ECO:0000256" key="7">
    <source>
        <dbReference type="ARBA" id="ARBA00023717"/>
    </source>
</evidence>
<evidence type="ECO:0000256" key="2">
    <source>
        <dbReference type="ARBA" id="ARBA00005254"/>
    </source>
</evidence>
<evidence type="ECO:0000256" key="5">
    <source>
        <dbReference type="ARBA" id="ARBA00023239"/>
    </source>
</evidence>
<dbReference type="EC" id="4.2.1.17" evidence="3"/>
<dbReference type="SUPFAM" id="SSF52096">
    <property type="entry name" value="ClpP/crotonase"/>
    <property type="match status" value="1"/>
</dbReference>
<accession>A0A239K3Y3</accession>
<keyword evidence="4" id="KW-0443">Lipid metabolism</keyword>
<dbReference type="CDD" id="cd06558">
    <property type="entry name" value="crotonase-like"/>
    <property type="match status" value="1"/>
</dbReference>
<dbReference type="PANTHER" id="PTHR11941:SF54">
    <property type="entry name" value="ENOYL-COA HYDRATASE, MITOCHONDRIAL"/>
    <property type="match status" value="1"/>
</dbReference>
<comment type="function">
    <text evidence="1">Could possibly oxidize fatty acids using specific components.</text>
</comment>
<evidence type="ECO:0000256" key="3">
    <source>
        <dbReference type="ARBA" id="ARBA00012076"/>
    </source>
</evidence>
<dbReference type="GO" id="GO:0006635">
    <property type="term" value="P:fatty acid beta-oxidation"/>
    <property type="evidence" value="ECO:0007669"/>
    <property type="project" value="TreeGrafter"/>
</dbReference>
<dbReference type="RefSeq" id="WP_089248177.1">
    <property type="nucleotide sequence ID" value="NZ_FZOW01000009.1"/>
</dbReference>
<protein>
    <recommendedName>
        <fullName evidence="8">Probable enoyl-CoA hydratase EchA17</fullName>
        <ecNumber evidence="3">4.2.1.17</ecNumber>
    </recommendedName>
    <alternativeName>
        <fullName evidence="9">Probable enoyl-CoA hydratase echA17</fullName>
    </alternativeName>
</protein>
<evidence type="ECO:0000256" key="9">
    <source>
        <dbReference type="ARBA" id="ARBA00073436"/>
    </source>
</evidence>
<dbReference type="Proteomes" id="UP000198327">
    <property type="component" value="Unassembled WGS sequence"/>
</dbReference>
<dbReference type="InterPro" id="IPR018376">
    <property type="entry name" value="Enoyl-CoA_hyd/isom_CS"/>
</dbReference>
<evidence type="ECO:0000256" key="1">
    <source>
        <dbReference type="ARBA" id="ARBA00002994"/>
    </source>
</evidence>
<keyword evidence="5" id="KW-0456">Lyase</keyword>
<comment type="similarity">
    <text evidence="2 10">Belongs to the enoyl-CoA hydratase/isomerase family.</text>
</comment>
<evidence type="ECO:0000313" key="12">
    <source>
        <dbReference type="Proteomes" id="UP000198327"/>
    </source>
</evidence>
<dbReference type="GO" id="GO:0004300">
    <property type="term" value="F:enoyl-CoA hydratase activity"/>
    <property type="evidence" value="ECO:0007669"/>
    <property type="project" value="UniProtKB-EC"/>
</dbReference>
<gene>
    <name evidence="11" type="ORF">SAMN05421642_109196</name>
</gene>
<dbReference type="InterPro" id="IPR029045">
    <property type="entry name" value="ClpP/crotonase-like_dom_sf"/>
</dbReference>
<dbReference type="PANTHER" id="PTHR11941">
    <property type="entry name" value="ENOYL-COA HYDRATASE-RELATED"/>
    <property type="match status" value="1"/>
</dbReference>
<dbReference type="Pfam" id="PF00378">
    <property type="entry name" value="ECH_1"/>
    <property type="match status" value="1"/>
</dbReference>
<evidence type="ECO:0000256" key="4">
    <source>
        <dbReference type="ARBA" id="ARBA00022832"/>
    </source>
</evidence>
<reference evidence="12" key="1">
    <citation type="submission" date="2017-06" db="EMBL/GenBank/DDBJ databases">
        <authorList>
            <person name="Varghese N."/>
            <person name="Submissions S."/>
        </authorList>
    </citation>
    <scope>NUCLEOTIDE SEQUENCE [LARGE SCALE GENOMIC DNA]</scope>
    <source>
        <strain evidence="12">JCM 23211</strain>
    </source>
</reference>
<keyword evidence="4" id="KW-0276">Fatty acid metabolism</keyword>
<comment type="catalytic activity">
    <reaction evidence="7">
        <text>a 4-saturated-(3S)-3-hydroxyacyl-CoA = a (3E)-enoyl-CoA + H2O</text>
        <dbReference type="Rhea" id="RHEA:20724"/>
        <dbReference type="ChEBI" id="CHEBI:15377"/>
        <dbReference type="ChEBI" id="CHEBI:58521"/>
        <dbReference type="ChEBI" id="CHEBI:137480"/>
        <dbReference type="EC" id="4.2.1.17"/>
    </reaction>
</comment>
<dbReference type="Gene3D" id="3.90.226.10">
    <property type="entry name" value="2-enoyl-CoA Hydratase, Chain A, domain 1"/>
    <property type="match status" value="1"/>
</dbReference>
<sequence length="260" mass="26892">MTDSKTSAVEWTIDAGIMVVTMKRTPANALGLPIIDGINAAVDAADADGTVKVIVVSSSIPNFFAAGADIKHMAAVDAASFTEYGDKLRGALDRLASADRITVAAVDGLALGGGLELAMACHLRVGGGEASFGLPEVKLGLIPGAGGTQRLPRLVGRGRALDIMLTARQVPAAEAHAIGLIDRLVPAGTAVEAAVELAKTLVTKSLPAQRAVIRTVDASFDLPIDDGFAYEVAQEQDLFEDGEAKEGITAFLEKRAPEFS</sequence>
<dbReference type="EMBL" id="FZOW01000009">
    <property type="protein sequence ID" value="SNT11874.1"/>
    <property type="molecule type" value="Genomic_DNA"/>
</dbReference>
<name>A0A239K3Y3_9NOCA</name>
<comment type="catalytic activity">
    <reaction evidence="6">
        <text>a (3S)-3-hydroxyacyl-CoA = a (2E)-enoyl-CoA + H2O</text>
        <dbReference type="Rhea" id="RHEA:16105"/>
        <dbReference type="ChEBI" id="CHEBI:15377"/>
        <dbReference type="ChEBI" id="CHEBI:57318"/>
        <dbReference type="ChEBI" id="CHEBI:58856"/>
        <dbReference type="EC" id="4.2.1.17"/>
    </reaction>
</comment>
<dbReference type="FunFam" id="3.90.226.10:FF:000009">
    <property type="entry name" value="Carnitinyl-CoA dehydratase"/>
    <property type="match status" value="1"/>
</dbReference>
<dbReference type="OrthoDB" id="8452484at2"/>
<dbReference type="InterPro" id="IPR001753">
    <property type="entry name" value="Enoyl-CoA_hydra/iso"/>
</dbReference>
<keyword evidence="12" id="KW-1185">Reference proteome</keyword>
<evidence type="ECO:0000313" key="11">
    <source>
        <dbReference type="EMBL" id="SNT11874.1"/>
    </source>
</evidence>
<evidence type="ECO:0000256" key="6">
    <source>
        <dbReference type="ARBA" id="ARBA00023709"/>
    </source>
</evidence>
<evidence type="ECO:0000256" key="8">
    <source>
        <dbReference type="ARBA" id="ARBA00039456"/>
    </source>
</evidence>
<proteinExistence type="inferred from homology"/>
<dbReference type="AlphaFoldDB" id="A0A239K3Y3"/>
<dbReference type="PROSITE" id="PS00166">
    <property type="entry name" value="ENOYL_COA_HYDRATASE"/>
    <property type="match status" value="1"/>
</dbReference>